<keyword evidence="3" id="KW-1185">Reference proteome</keyword>
<accession>A0A7J0F512</accession>
<feature type="chain" id="PRO_5029498006" evidence="1">
    <location>
        <begin position="40"/>
        <end position="80"/>
    </location>
</feature>
<comment type="caution">
    <text evidence="2">The sequence shown here is derived from an EMBL/GenBank/DDBJ whole genome shotgun (WGS) entry which is preliminary data.</text>
</comment>
<evidence type="ECO:0000313" key="3">
    <source>
        <dbReference type="Proteomes" id="UP000585474"/>
    </source>
</evidence>
<sequence>MGLKRTSTPSSRSSLIRRRCLLSTAVMLLLLTQPSPVHNRALPSVSTAKNEVTNNMKSQFLVRNRVYLSASGPSKKGPGH</sequence>
<keyword evidence="1" id="KW-0732">Signal</keyword>
<name>A0A7J0F512_9ERIC</name>
<dbReference type="AlphaFoldDB" id="A0A7J0F512"/>
<organism evidence="2 3">
    <name type="scientific">Actinidia rufa</name>
    <dbReference type="NCBI Taxonomy" id="165716"/>
    <lineage>
        <taxon>Eukaryota</taxon>
        <taxon>Viridiplantae</taxon>
        <taxon>Streptophyta</taxon>
        <taxon>Embryophyta</taxon>
        <taxon>Tracheophyta</taxon>
        <taxon>Spermatophyta</taxon>
        <taxon>Magnoliopsida</taxon>
        <taxon>eudicotyledons</taxon>
        <taxon>Gunneridae</taxon>
        <taxon>Pentapetalae</taxon>
        <taxon>asterids</taxon>
        <taxon>Ericales</taxon>
        <taxon>Actinidiaceae</taxon>
        <taxon>Actinidia</taxon>
    </lineage>
</organism>
<feature type="signal peptide" evidence="1">
    <location>
        <begin position="1"/>
        <end position="39"/>
    </location>
</feature>
<gene>
    <name evidence="2" type="ORF">Acr_09g0002160</name>
</gene>
<evidence type="ECO:0000256" key="1">
    <source>
        <dbReference type="SAM" id="SignalP"/>
    </source>
</evidence>
<protein>
    <submittedName>
        <fullName evidence="2">Uncharacterized protein</fullName>
    </submittedName>
</protein>
<reference evidence="2 3" key="1">
    <citation type="submission" date="2019-07" db="EMBL/GenBank/DDBJ databases">
        <title>De Novo Assembly of kiwifruit Actinidia rufa.</title>
        <authorList>
            <person name="Sugita-Konishi S."/>
            <person name="Sato K."/>
            <person name="Mori E."/>
            <person name="Abe Y."/>
            <person name="Kisaki G."/>
            <person name="Hamano K."/>
            <person name="Suezawa K."/>
            <person name="Otani M."/>
            <person name="Fukuda T."/>
            <person name="Manabe T."/>
            <person name="Gomi K."/>
            <person name="Tabuchi M."/>
            <person name="Akimitsu K."/>
            <person name="Kataoka I."/>
        </authorList>
    </citation>
    <scope>NUCLEOTIDE SEQUENCE [LARGE SCALE GENOMIC DNA]</scope>
    <source>
        <strain evidence="3">cv. Fuchu</strain>
    </source>
</reference>
<proteinExistence type="predicted"/>
<evidence type="ECO:0000313" key="2">
    <source>
        <dbReference type="EMBL" id="GFY93770.1"/>
    </source>
</evidence>
<dbReference type="Proteomes" id="UP000585474">
    <property type="component" value="Unassembled WGS sequence"/>
</dbReference>
<dbReference type="EMBL" id="BJWL01000009">
    <property type="protein sequence ID" value="GFY93770.1"/>
    <property type="molecule type" value="Genomic_DNA"/>
</dbReference>